<reference evidence="2" key="1">
    <citation type="submission" date="2007-04" db="EMBL/GenBank/DDBJ databases">
        <title>Annotation of Pediculus humanus corporis strain USDA.</title>
        <authorList>
            <person name="Kirkness E."/>
            <person name="Hannick L."/>
            <person name="Hass B."/>
            <person name="Bruggner R."/>
            <person name="Lawson D."/>
            <person name="Bidwell S."/>
            <person name="Joardar V."/>
            <person name="Caler E."/>
            <person name="Walenz B."/>
            <person name="Inman J."/>
            <person name="Schobel S."/>
            <person name="Galinsky K."/>
            <person name="Amedeo P."/>
            <person name="Strausberg R."/>
        </authorList>
    </citation>
    <scope>NUCLEOTIDE SEQUENCE</scope>
    <source>
        <strain evidence="2">USDA</strain>
    </source>
</reference>
<evidence type="ECO:0000313" key="4">
    <source>
        <dbReference type="Proteomes" id="UP000009046"/>
    </source>
</evidence>
<dbReference type="EnsemblMetazoa" id="PHUM592430-RA">
    <property type="protein sequence ID" value="PHUM592430-PA"/>
    <property type="gene ID" value="PHUM592430"/>
</dbReference>
<accession>E0W2H1</accession>
<evidence type="ECO:0000256" key="1">
    <source>
        <dbReference type="SAM" id="MobiDB-lite"/>
    </source>
</evidence>
<dbReference type="KEGG" id="phu:Phum_PHUM592430"/>
<sequence length="136" mass="14730">MMRTRVPTRNSAEGNGGSICGGGGSSSGDGRRSRRVPSLKLANGRLEFGVGAAQSVEEIRSPPPPPPRLAKDDSIKISIENTNTCTDSLVTAFDDETLLITDYIPNDMNTKEGVESDQSSFILSFYYKFIYIAYSV</sequence>
<dbReference type="VEuPathDB" id="VectorBase:PHUM592430"/>
<feature type="region of interest" description="Disordered" evidence="1">
    <location>
        <begin position="1"/>
        <end position="40"/>
    </location>
</feature>
<reference evidence="2" key="2">
    <citation type="submission" date="2007-04" db="EMBL/GenBank/DDBJ databases">
        <title>The genome of the human body louse.</title>
        <authorList>
            <consortium name="The Human Body Louse Genome Consortium"/>
            <person name="Kirkness E."/>
            <person name="Walenz B."/>
            <person name="Hass B."/>
            <person name="Bruggner R."/>
            <person name="Strausberg R."/>
        </authorList>
    </citation>
    <scope>NUCLEOTIDE SEQUENCE</scope>
    <source>
        <strain evidence="2">USDA</strain>
    </source>
</reference>
<dbReference type="OrthoDB" id="421226at2759"/>
<dbReference type="AlphaFoldDB" id="E0W2H1"/>
<dbReference type="GeneID" id="8232801"/>
<name>E0W2H1_PEDHC</name>
<evidence type="ECO:0000313" key="2">
    <source>
        <dbReference type="EMBL" id="EEB19827.1"/>
    </source>
</evidence>
<dbReference type="InParanoid" id="E0W2H1"/>
<evidence type="ECO:0000313" key="3">
    <source>
        <dbReference type="EnsemblMetazoa" id="PHUM592430-PA"/>
    </source>
</evidence>
<gene>
    <name evidence="3" type="primary">8232801</name>
    <name evidence="2" type="ORF">Phum_PHUM592430</name>
</gene>
<keyword evidence="4" id="KW-1185">Reference proteome</keyword>
<dbReference type="EMBL" id="DS235878">
    <property type="protein sequence ID" value="EEB19827.1"/>
    <property type="molecule type" value="Genomic_DNA"/>
</dbReference>
<reference evidence="3" key="3">
    <citation type="submission" date="2020-05" db="UniProtKB">
        <authorList>
            <consortium name="EnsemblMetazoa"/>
        </authorList>
    </citation>
    <scope>IDENTIFICATION</scope>
    <source>
        <strain evidence="3">USDA</strain>
    </source>
</reference>
<dbReference type="HOGENOM" id="CLU_1877896_0_0_1"/>
<feature type="compositionally biased region" description="Gly residues" evidence="1">
    <location>
        <begin position="14"/>
        <end position="27"/>
    </location>
</feature>
<dbReference type="EMBL" id="AAZO01007221">
    <property type="status" value="NOT_ANNOTATED_CDS"/>
    <property type="molecule type" value="Genomic_DNA"/>
</dbReference>
<dbReference type="RefSeq" id="XP_002432565.1">
    <property type="nucleotide sequence ID" value="XM_002432520.1"/>
</dbReference>
<dbReference type="CTD" id="8232801"/>
<organism>
    <name type="scientific">Pediculus humanus subsp. corporis</name>
    <name type="common">Body louse</name>
    <dbReference type="NCBI Taxonomy" id="121224"/>
    <lineage>
        <taxon>Eukaryota</taxon>
        <taxon>Metazoa</taxon>
        <taxon>Ecdysozoa</taxon>
        <taxon>Arthropoda</taxon>
        <taxon>Hexapoda</taxon>
        <taxon>Insecta</taxon>
        <taxon>Pterygota</taxon>
        <taxon>Neoptera</taxon>
        <taxon>Paraneoptera</taxon>
        <taxon>Psocodea</taxon>
        <taxon>Troctomorpha</taxon>
        <taxon>Phthiraptera</taxon>
        <taxon>Anoplura</taxon>
        <taxon>Pediculidae</taxon>
        <taxon>Pediculus</taxon>
    </lineage>
</organism>
<dbReference type="Proteomes" id="UP000009046">
    <property type="component" value="Unassembled WGS sequence"/>
</dbReference>
<dbReference type="eggNOG" id="ENOG502SXN3">
    <property type="taxonomic scope" value="Eukaryota"/>
</dbReference>
<protein>
    <submittedName>
        <fullName evidence="2 3">Uncharacterized protein</fullName>
    </submittedName>
</protein>
<proteinExistence type="predicted"/>